<keyword evidence="3" id="KW-0489">Methyltransferase</keyword>
<dbReference type="EMBL" id="CP073078">
    <property type="protein sequence ID" value="QUD88801.1"/>
    <property type="molecule type" value="Genomic_DNA"/>
</dbReference>
<dbReference type="PIRSF" id="PIRSF031679">
    <property type="entry name" value="Mtase_Alr7345_prd"/>
    <property type="match status" value="1"/>
</dbReference>
<name>A0A975IWW9_9CAUL</name>
<feature type="region of interest" description="Disordered" evidence="1">
    <location>
        <begin position="235"/>
        <end position="263"/>
    </location>
</feature>
<dbReference type="InterPro" id="IPR016980">
    <property type="entry name" value="S-AdoMet-dep_MeTrfase_Alr7345"/>
</dbReference>
<keyword evidence="3" id="KW-0808">Transferase</keyword>
<dbReference type="SUPFAM" id="SSF53335">
    <property type="entry name" value="S-adenosyl-L-methionine-dependent methyltransferases"/>
    <property type="match status" value="1"/>
</dbReference>
<sequence>MTLDRRGILLAGAALAVTPGLALATPADPILHKVIETGPRTDKEKARDKYRHPEESLNFWGLRPGQTVIDVNPGGGWWTDIIAPFLAQTGGHYIAATADLNDPKVSEEDKRERRSIEAKYVANHATFGDVAVAGFGPHSGALAPAGSVDLVLVSRETHNWVGPFIQKAFKDFHAALKPGGVLAIEDHRAPEGSDPAKGNGYIPESYVIDEAKKAGFKLVARSEINANPKDTKDYPFGVWTLPPTRQSAPDGKPPNPNFDHSKYDAIGESDRMTLKFEKVG</sequence>
<evidence type="ECO:0000313" key="4">
    <source>
        <dbReference type="Proteomes" id="UP000676409"/>
    </source>
</evidence>
<proteinExistence type="predicted"/>
<dbReference type="GO" id="GO:0032259">
    <property type="term" value="P:methylation"/>
    <property type="evidence" value="ECO:0007669"/>
    <property type="project" value="UniProtKB-KW"/>
</dbReference>
<dbReference type="Gene3D" id="3.40.50.150">
    <property type="entry name" value="Vaccinia Virus protein VP39"/>
    <property type="match status" value="1"/>
</dbReference>
<gene>
    <name evidence="3" type="ORF">KCG34_02620</name>
</gene>
<dbReference type="GO" id="GO:0008168">
    <property type="term" value="F:methyltransferase activity"/>
    <property type="evidence" value="ECO:0007669"/>
    <property type="project" value="UniProtKB-KW"/>
</dbReference>
<dbReference type="AlphaFoldDB" id="A0A975IWW9"/>
<evidence type="ECO:0000256" key="1">
    <source>
        <dbReference type="SAM" id="MobiDB-lite"/>
    </source>
</evidence>
<feature type="chain" id="PRO_5037424162" evidence="2">
    <location>
        <begin position="25"/>
        <end position="280"/>
    </location>
</feature>
<evidence type="ECO:0000256" key="2">
    <source>
        <dbReference type="SAM" id="SignalP"/>
    </source>
</evidence>
<dbReference type="KEGG" id="caul:KCG34_02620"/>
<evidence type="ECO:0000313" key="3">
    <source>
        <dbReference type="EMBL" id="QUD88801.1"/>
    </source>
</evidence>
<organism evidence="3 4">
    <name type="scientific">Phenylobacterium montanum</name>
    <dbReference type="NCBI Taxonomy" id="2823693"/>
    <lineage>
        <taxon>Bacteria</taxon>
        <taxon>Pseudomonadati</taxon>
        <taxon>Pseudomonadota</taxon>
        <taxon>Alphaproteobacteria</taxon>
        <taxon>Caulobacterales</taxon>
        <taxon>Caulobacteraceae</taxon>
        <taxon>Phenylobacterium</taxon>
    </lineage>
</organism>
<dbReference type="Proteomes" id="UP000676409">
    <property type="component" value="Chromosome"/>
</dbReference>
<protein>
    <submittedName>
        <fullName evidence="3">Class I SAM-dependent methyltransferase</fullName>
    </submittedName>
</protein>
<dbReference type="InterPro" id="IPR029063">
    <property type="entry name" value="SAM-dependent_MTases_sf"/>
</dbReference>
<keyword evidence="2" id="KW-0732">Signal</keyword>
<reference evidence="3" key="1">
    <citation type="submission" date="2021-04" db="EMBL/GenBank/DDBJ databases">
        <title>The complete genome sequence of Caulobacter sp. S6.</title>
        <authorList>
            <person name="Tang Y."/>
            <person name="Ouyang W."/>
            <person name="Liu Q."/>
            <person name="Huang B."/>
            <person name="Guo Z."/>
            <person name="Lei P."/>
        </authorList>
    </citation>
    <scope>NUCLEOTIDE SEQUENCE</scope>
    <source>
        <strain evidence="3">S6</strain>
    </source>
</reference>
<feature type="signal peptide" evidence="2">
    <location>
        <begin position="1"/>
        <end position="24"/>
    </location>
</feature>
<dbReference type="RefSeq" id="WP_211938851.1">
    <property type="nucleotide sequence ID" value="NZ_CP073078.1"/>
</dbReference>
<keyword evidence="4" id="KW-1185">Reference proteome</keyword>
<accession>A0A975IWW9</accession>